<name>A1ZUF6_MICM2</name>
<sequence>MHFSNSMEKFLFYAFFMFTHPNNFNYTFVTPTILLNKQKNLI</sequence>
<dbReference type="Proteomes" id="UP000004095">
    <property type="component" value="Unassembled WGS sequence"/>
</dbReference>
<dbReference type="AlphaFoldDB" id="A1ZUF6"/>
<evidence type="ECO:0000313" key="2">
    <source>
        <dbReference type="Proteomes" id="UP000004095"/>
    </source>
</evidence>
<evidence type="ECO:0000313" key="1">
    <source>
        <dbReference type="EMBL" id="EAY25975.1"/>
    </source>
</evidence>
<comment type="caution">
    <text evidence="1">The sequence shown here is derived from an EMBL/GenBank/DDBJ whole genome shotgun (WGS) entry which is preliminary data.</text>
</comment>
<accession>A1ZUF6</accession>
<reference evidence="1 2" key="1">
    <citation type="submission" date="2007-01" db="EMBL/GenBank/DDBJ databases">
        <authorList>
            <person name="Haygood M."/>
            <person name="Podell S."/>
            <person name="Anderson C."/>
            <person name="Hopkinson B."/>
            <person name="Roe K."/>
            <person name="Barbeau K."/>
            <person name="Gaasterland T."/>
            <person name="Ferriera S."/>
            <person name="Johnson J."/>
            <person name="Kravitz S."/>
            <person name="Beeson K."/>
            <person name="Sutton G."/>
            <person name="Rogers Y.-H."/>
            <person name="Friedman R."/>
            <person name="Frazier M."/>
            <person name="Venter J.C."/>
        </authorList>
    </citation>
    <scope>NUCLEOTIDE SEQUENCE [LARGE SCALE GENOMIC DNA]</scope>
    <source>
        <strain evidence="1 2">ATCC 23134</strain>
    </source>
</reference>
<organism evidence="1 2">
    <name type="scientific">Microscilla marina ATCC 23134</name>
    <dbReference type="NCBI Taxonomy" id="313606"/>
    <lineage>
        <taxon>Bacteria</taxon>
        <taxon>Pseudomonadati</taxon>
        <taxon>Bacteroidota</taxon>
        <taxon>Cytophagia</taxon>
        <taxon>Cytophagales</taxon>
        <taxon>Microscillaceae</taxon>
        <taxon>Microscilla</taxon>
    </lineage>
</organism>
<keyword evidence="2" id="KW-1185">Reference proteome</keyword>
<dbReference type="EMBL" id="AAWS01000040">
    <property type="protein sequence ID" value="EAY25975.1"/>
    <property type="molecule type" value="Genomic_DNA"/>
</dbReference>
<proteinExistence type="predicted"/>
<gene>
    <name evidence="1" type="ORF">M23134_07124</name>
</gene>
<protein>
    <submittedName>
        <fullName evidence="1">Uncharacterized protein</fullName>
    </submittedName>
</protein>